<keyword evidence="3" id="KW-0812">Transmembrane</keyword>
<evidence type="ECO:0000256" key="1">
    <source>
        <dbReference type="ARBA" id="ARBA00004651"/>
    </source>
</evidence>
<organism evidence="8 9">
    <name type="scientific">Monoraphidium neglectum</name>
    <dbReference type="NCBI Taxonomy" id="145388"/>
    <lineage>
        <taxon>Eukaryota</taxon>
        <taxon>Viridiplantae</taxon>
        <taxon>Chlorophyta</taxon>
        <taxon>core chlorophytes</taxon>
        <taxon>Chlorophyceae</taxon>
        <taxon>CS clade</taxon>
        <taxon>Sphaeropleales</taxon>
        <taxon>Selenastraceae</taxon>
        <taxon>Monoraphidium</taxon>
    </lineage>
</organism>
<dbReference type="AlphaFoldDB" id="A0A0D2LH84"/>
<name>A0A0D2LH84_9CHLO</name>
<dbReference type="GO" id="GO:0005886">
    <property type="term" value="C:plasma membrane"/>
    <property type="evidence" value="ECO:0007669"/>
    <property type="project" value="UniProtKB-SubCell"/>
</dbReference>
<dbReference type="GO" id="GO:0055091">
    <property type="term" value="P:phospholipid homeostasis"/>
    <property type="evidence" value="ECO:0007669"/>
    <property type="project" value="TreeGrafter"/>
</dbReference>
<feature type="domain" description="Phosphatidylglycerol lysyltransferase C-terminal" evidence="7">
    <location>
        <begin position="175"/>
        <end position="442"/>
    </location>
</feature>
<evidence type="ECO:0000259" key="7">
    <source>
        <dbReference type="Pfam" id="PF09924"/>
    </source>
</evidence>
<evidence type="ECO:0000313" key="8">
    <source>
        <dbReference type="EMBL" id="KIZ05864.1"/>
    </source>
</evidence>
<protein>
    <recommendedName>
        <fullName evidence="7">Phosphatidylglycerol lysyltransferase C-terminal domain-containing protein</fullName>
    </recommendedName>
</protein>
<keyword evidence="4" id="KW-1133">Transmembrane helix</keyword>
<dbReference type="OrthoDB" id="539270at2759"/>
<dbReference type="InterPro" id="IPR024320">
    <property type="entry name" value="LPG_synthase_C"/>
</dbReference>
<dbReference type="PANTHER" id="PTHR34697:SF2">
    <property type="entry name" value="PHOSPHATIDYLGLYCEROL LYSYLTRANSFERASE"/>
    <property type="match status" value="1"/>
</dbReference>
<keyword evidence="5" id="KW-0472">Membrane</keyword>
<evidence type="ECO:0000256" key="5">
    <source>
        <dbReference type="ARBA" id="ARBA00023136"/>
    </source>
</evidence>
<reference evidence="8 9" key="1">
    <citation type="journal article" date="2013" name="BMC Genomics">
        <title>Reconstruction of the lipid metabolism for the microalga Monoraphidium neglectum from its genome sequence reveals characteristics suitable for biofuel production.</title>
        <authorList>
            <person name="Bogen C."/>
            <person name="Al-Dilaimi A."/>
            <person name="Albersmeier A."/>
            <person name="Wichmann J."/>
            <person name="Grundmann M."/>
            <person name="Rupp O."/>
            <person name="Lauersen K.J."/>
            <person name="Blifernez-Klassen O."/>
            <person name="Kalinowski J."/>
            <person name="Goesmann A."/>
            <person name="Mussgnug J.H."/>
            <person name="Kruse O."/>
        </authorList>
    </citation>
    <scope>NUCLEOTIDE SEQUENCE [LARGE SCALE GENOMIC DNA]</scope>
    <source>
        <strain evidence="8 9">SAG 48.87</strain>
    </source>
</reference>
<feature type="region of interest" description="Disordered" evidence="6">
    <location>
        <begin position="508"/>
        <end position="545"/>
    </location>
</feature>
<dbReference type="RefSeq" id="XP_013904883.1">
    <property type="nucleotide sequence ID" value="XM_014049429.1"/>
</dbReference>
<evidence type="ECO:0000256" key="6">
    <source>
        <dbReference type="SAM" id="MobiDB-lite"/>
    </source>
</evidence>
<feature type="region of interest" description="Disordered" evidence="6">
    <location>
        <begin position="16"/>
        <end position="53"/>
    </location>
</feature>
<evidence type="ECO:0000256" key="3">
    <source>
        <dbReference type="ARBA" id="ARBA00022692"/>
    </source>
</evidence>
<evidence type="ECO:0000256" key="2">
    <source>
        <dbReference type="ARBA" id="ARBA00022475"/>
    </source>
</evidence>
<evidence type="ECO:0000313" key="9">
    <source>
        <dbReference type="Proteomes" id="UP000054498"/>
    </source>
</evidence>
<gene>
    <name evidence="8" type="ORF">MNEG_2088</name>
</gene>
<feature type="compositionally biased region" description="Low complexity" evidence="6">
    <location>
        <begin position="522"/>
        <end position="545"/>
    </location>
</feature>
<dbReference type="KEGG" id="mng:MNEG_2088"/>
<comment type="subcellular location">
    <subcellularLocation>
        <location evidence="1">Cell membrane</location>
        <topology evidence="1">Multi-pass membrane protein</topology>
    </subcellularLocation>
</comment>
<sequence>MACYTLSADLLRRALGAPDPSQPGTAWVQRAPEGPPTGGAGSAVETISAQHESDDEVVADITVDLGADALAGLKGGKSQDQGAPEQLLPSLPPPLPPLHLLCPCHAELLVQAETREAAPALRIAVEPSKGLKSDAWRLVGPYLRRYGAGALSNSTLINPEYTHLFVPGLGSQPYVTAKAYGRAIAVGIGDPLAAPRDWPALAAAFKSALPHASFMHVGPAYARVLQEQLGFTIADMGAETNILVQAWGYSKRTRTIRVAARGARSAGVRVREVGLAGLTQDVCRQLADVTGDWLQQKSVKDQELRVFIRHLEYKNPQLEDGVRLFLAERDTPSAAGMQRRIEGFVLLDPLWRGGEAFGYTTSLNRMRRDGHHGTLKLLYEEILAAVKAEGKEVLTFGFSPFFNLQRLPFHGSMLAHVALTFLFDHGNNLYQFQNLAFSKARYGGGVVGDAYRDPSVTMTHVYCALPTGRPGIRLLLDSWIMFQFVGFFGGFWDTFLKLVGIGESLHGPGCPDGGDGRREESSVQSVSRGSSPAPSLAGPGSSSSA</sequence>
<dbReference type="PANTHER" id="PTHR34697">
    <property type="entry name" value="PHOSPHATIDYLGLYCEROL LYSYLTRANSFERASE"/>
    <property type="match status" value="1"/>
</dbReference>
<dbReference type="GO" id="GO:0016755">
    <property type="term" value="F:aminoacyltransferase activity"/>
    <property type="evidence" value="ECO:0007669"/>
    <property type="project" value="TreeGrafter"/>
</dbReference>
<dbReference type="Pfam" id="PF09924">
    <property type="entry name" value="LPG_synthase_C"/>
    <property type="match status" value="1"/>
</dbReference>
<evidence type="ECO:0000256" key="4">
    <source>
        <dbReference type="ARBA" id="ARBA00022989"/>
    </source>
</evidence>
<keyword evidence="2" id="KW-1003">Cell membrane</keyword>
<proteinExistence type="predicted"/>
<dbReference type="GeneID" id="25734966"/>
<keyword evidence="9" id="KW-1185">Reference proteome</keyword>
<dbReference type="Proteomes" id="UP000054498">
    <property type="component" value="Unassembled WGS sequence"/>
</dbReference>
<dbReference type="EMBL" id="KK100446">
    <property type="protein sequence ID" value="KIZ05864.1"/>
    <property type="molecule type" value="Genomic_DNA"/>
</dbReference>
<accession>A0A0D2LH84</accession>
<dbReference type="InterPro" id="IPR051211">
    <property type="entry name" value="PG_lysyltransferase"/>
</dbReference>